<dbReference type="Pfam" id="PF04670">
    <property type="entry name" value="Gtr1_RagA"/>
    <property type="match status" value="1"/>
</dbReference>
<proteinExistence type="inferred from homology"/>
<keyword evidence="3 4" id="KW-0342">GTP-binding</keyword>
<keyword evidence="2 4" id="KW-0547">Nucleotide-binding</keyword>
<dbReference type="AlphaFoldDB" id="A0AAV5A6W3"/>
<dbReference type="GO" id="GO:0003924">
    <property type="term" value="F:GTPase activity"/>
    <property type="evidence" value="ECO:0007669"/>
    <property type="project" value="UniProtKB-UniRule"/>
</dbReference>
<evidence type="ECO:0000256" key="4">
    <source>
        <dbReference type="RuleBase" id="RU367014"/>
    </source>
</evidence>
<evidence type="ECO:0000256" key="5">
    <source>
        <dbReference type="SAM" id="MobiDB-lite"/>
    </source>
</evidence>
<comment type="caution">
    <text evidence="6">The sequence shown here is derived from an EMBL/GenBank/DDBJ whole genome shotgun (WGS) entry which is preliminary data.</text>
</comment>
<dbReference type="PANTHER" id="PTHR11259:SF2">
    <property type="entry name" value="GH16429P"/>
    <property type="match status" value="1"/>
</dbReference>
<dbReference type="GO" id="GO:0005634">
    <property type="term" value="C:nucleus"/>
    <property type="evidence" value="ECO:0007669"/>
    <property type="project" value="TreeGrafter"/>
</dbReference>
<feature type="compositionally biased region" description="Low complexity" evidence="5">
    <location>
        <begin position="17"/>
        <end position="26"/>
    </location>
</feature>
<dbReference type="GO" id="GO:0000329">
    <property type="term" value="C:fungal-type vacuole membrane"/>
    <property type="evidence" value="ECO:0007669"/>
    <property type="project" value="TreeGrafter"/>
</dbReference>
<accession>A0AAV5A6W3</accession>
<dbReference type="GO" id="GO:1904263">
    <property type="term" value="P:positive regulation of TORC1 signaling"/>
    <property type="evidence" value="ECO:0007669"/>
    <property type="project" value="TreeGrafter"/>
</dbReference>
<reference evidence="6" key="1">
    <citation type="submission" date="2021-10" db="EMBL/GenBank/DDBJ databases">
        <title>De novo Genome Assembly of Clathrus columnatus (Basidiomycota, Fungi) Using Illumina and Nanopore Sequence Data.</title>
        <authorList>
            <person name="Ogiso-Tanaka E."/>
            <person name="Itagaki H."/>
            <person name="Hosoya T."/>
            <person name="Hosaka K."/>
        </authorList>
    </citation>
    <scope>NUCLEOTIDE SEQUENCE</scope>
    <source>
        <strain evidence="6">MO-923</strain>
    </source>
</reference>
<dbReference type="GO" id="GO:0009267">
    <property type="term" value="P:cellular response to starvation"/>
    <property type="evidence" value="ECO:0007669"/>
    <property type="project" value="TreeGrafter"/>
</dbReference>
<comment type="subunit">
    <text evidence="4">Component of the GSE complex.</text>
</comment>
<sequence>MAPVELNGNARPLGATPAPSSSSNSNLNAAGYVRTSNILVLGLRRSGKTSILEVVFKNLSPKHTLYIDPSIRIQRLRIDSAIPLEFWDCPSNVALPTLPLQQFSTVLFVIDMQDTFSYSIPKLIDVVTVMYQTNPEINIEIFVHKADALADDYRIETYRHVQQRVFDELTDTNIDVDSLQLQFHLTSIWDHTILESFSQLVQRLIEPLPYLEELLNVFCANSRLLKSFLFDSNSRIYVATDASPVDGNTHTLCCDYVRMLSDFAPLYCKSVEDNPKDASTWSNSSIRLSPDTSLVYWQITRNLCLVVTIPTDVYLNRRGLIEYNLVFFRQGVQEILDLDASERSRKPGDSTSPS</sequence>
<gene>
    <name evidence="6" type="ORF">Clacol_002598</name>
</gene>
<comment type="function">
    <text evidence="4">GTPase involved in activation of the TORC1 signaling pathway, which promotes growth and represses autophagy in nutrient-rich conditions.</text>
</comment>
<name>A0AAV5A6W3_9AGAM</name>
<evidence type="ECO:0000256" key="2">
    <source>
        <dbReference type="ARBA" id="ARBA00022741"/>
    </source>
</evidence>
<organism evidence="6 7">
    <name type="scientific">Clathrus columnatus</name>
    <dbReference type="NCBI Taxonomy" id="1419009"/>
    <lineage>
        <taxon>Eukaryota</taxon>
        <taxon>Fungi</taxon>
        <taxon>Dikarya</taxon>
        <taxon>Basidiomycota</taxon>
        <taxon>Agaricomycotina</taxon>
        <taxon>Agaricomycetes</taxon>
        <taxon>Phallomycetidae</taxon>
        <taxon>Phallales</taxon>
        <taxon>Clathraceae</taxon>
        <taxon>Clathrus</taxon>
    </lineage>
</organism>
<protein>
    <recommendedName>
        <fullName evidence="4">GTP-binding protein</fullName>
    </recommendedName>
</protein>
<dbReference type="GO" id="GO:0010507">
    <property type="term" value="P:negative regulation of autophagy"/>
    <property type="evidence" value="ECO:0007669"/>
    <property type="project" value="TreeGrafter"/>
</dbReference>
<dbReference type="GO" id="GO:0005525">
    <property type="term" value="F:GTP binding"/>
    <property type="evidence" value="ECO:0007669"/>
    <property type="project" value="UniProtKB-UniRule"/>
</dbReference>
<dbReference type="GO" id="GO:1990131">
    <property type="term" value="C:Gtr1-Gtr2 GTPase complex"/>
    <property type="evidence" value="ECO:0007669"/>
    <property type="project" value="UniProtKB-UniRule"/>
</dbReference>
<dbReference type="EMBL" id="BPWL01000003">
    <property type="protein sequence ID" value="GJJ08383.1"/>
    <property type="molecule type" value="Genomic_DNA"/>
</dbReference>
<keyword evidence="7" id="KW-1185">Reference proteome</keyword>
<dbReference type="SUPFAM" id="SSF52540">
    <property type="entry name" value="P-loop containing nucleoside triphosphate hydrolases"/>
    <property type="match status" value="1"/>
</dbReference>
<evidence type="ECO:0000256" key="3">
    <source>
        <dbReference type="ARBA" id="ARBA00023134"/>
    </source>
</evidence>
<comment type="similarity">
    <text evidence="1 4">Belongs to the GTR/RAG GTP-binding protein family.</text>
</comment>
<dbReference type="InterPro" id="IPR006762">
    <property type="entry name" value="Gtr1_RagA"/>
</dbReference>
<evidence type="ECO:0000256" key="1">
    <source>
        <dbReference type="ARBA" id="ARBA00007756"/>
    </source>
</evidence>
<dbReference type="PANTHER" id="PTHR11259">
    <property type="entry name" value="RAS-RELATED GTP BINDING RAG/GTR YEAST"/>
    <property type="match status" value="1"/>
</dbReference>
<dbReference type="Proteomes" id="UP001050691">
    <property type="component" value="Unassembled WGS sequence"/>
</dbReference>
<feature type="region of interest" description="Disordered" evidence="5">
    <location>
        <begin position="1"/>
        <end position="26"/>
    </location>
</feature>
<dbReference type="Gene3D" id="3.40.50.300">
    <property type="entry name" value="P-loop containing nucleotide triphosphate hydrolases"/>
    <property type="match status" value="1"/>
</dbReference>
<dbReference type="InterPro" id="IPR027417">
    <property type="entry name" value="P-loop_NTPase"/>
</dbReference>
<evidence type="ECO:0000313" key="7">
    <source>
        <dbReference type="Proteomes" id="UP001050691"/>
    </source>
</evidence>
<dbReference type="Gene3D" id="3.30.450.190">
    <property type="match status" value="1"/>
</dbReference>
<evidence type="ECO:0000313" key="6">
    <source>
        <dbReference type="EMBL" id="GJJ08383.1"/>
    </source>
</evidence>